<name>A0A395GT19_9EURO</name>
<feature type="compositionally biased region" description="Basic and acidic residues" evidence="3">
    <location>
        <begin position="9"/>
        <end position="20"/>
    </location>
</feature>
<evidence type="ECO:0000256" key="4">
    <source>
        <dbReference type="SAM" id="Phobius"/>
    </source>
</evidence>
<feature type="region of interest" description="Disordered" evidence="3">
    <location>
        <begin position="1"/>
        <end position="22"/>
    </location>
</feature>
<dbReference type="VEuPathDB" id="FungiDB:BO80DRAFT_152762"/>
<feature type="region of interest" description="Disordered" evidence="3">
    <location>
        <begin position="390"/>
        <end position="430"/>
    </location>
</feature>
<feature type="compositionally biased region" description="Pro residues" evidence="3">
    <location>
        <begin position="250"/>
        <end position="266"/>
    </location>
</feature>
<feature type="region of interest" description="Disordered" evidence="3">
    <location>
        <begin position="232"/>
        <end position="271"/>
    </location>
</feature>
<keyword evidence="4" id="KW-0812">Transmembrane</keyword>
<dbReference type="PROSITE" id="PS50002">
    <property type="entry name" value="SH3"/>
    <property type="match status" value="1"/>
</dbReference>
<dbReference type="RefSeq" id="XP_025572894.1">
    <property type="nucleotide sequence ID" value="XM_025713803.1"/>
</dbReference>
<reference evidence="6 7" key="1">
    <citation type="submission" date="2018-02" db="EMBL/GenBank/DDBJ databases">
        <title>The genomes of Aspergillus section Nigri reveals drivers in fungal speciation.</title>
        <authorList>
            <consortium name="DOE Joint Genome Institute"/>
            <person name="Vesth T.C."/>
            <person name="Nybo J."/>
            <person name="Theobald S."/>
            <person name="Brandl J."/>
            <person name="Frisvad J.C."/>
            <person name="Nielsen K.F."/>
            <person name="Lyhne E.K."/>
            <person name="Kogle M.E."/>
            <person name="Kuo A."/>
            <person name="Riley R."/>
            <person name="Clum A."/>
            <person name="Nolan M."/>
            <person name="Lipzen A."/>
            <person name="Salamov A."/>
            <person name="Henrissat B."/>
            <person name="Wiebenga A."/>
            <person name="De vries R.P."/>
            <person name="Grigoriev I.V."/>
            <person name="Mortensen U.H."/>
            <person name="Andersen M.R."/>
            <person name="Baker S.E."/>
        </authorList>
    </citation>
    <scope>NUCLEOTIDE SEQUENCE [LARGE SCALE GENOMIC DNA]</scope>
    <source>
        <strain evidence="6 7">CBS 121593</strain>
    </source>
</reference>
<dbReference type="AlphaFoldDB" id="A0A395GT19"/>
<dbReference type="PANTHER" id="PTHR16861:SF4">
    <property type="entry name" value="SH3 DOMAIN PROTEIN (AFU_ORTHOLOGUE AFUA_1G13610)"/>
    <property type="match status" value="1"/>
</dbReference>
<feature type="compositionally biased region" description="Polar residues" evidence="3">
    <location>
        <begin position="46"/>
        <end position="57"/>
    </location>
</feature>
<feature type="compositionally biased region" description="Low complexity" evidence="3">
    <location>
        <begin position="343"/>
        <end position="369"/>
    </location>
</feature>
<organism evidence="6 7">
    <name type="scientific">Aspergillus ibericus CBS 121593</name>
    <dbReference type="NCBI Taxonomy" id="1448316"/>
    <lineage>
        <taxon>Eukaryota</taxon>
        <taxon>Fungi</taxon>
        <taxon>Dikarya</taxon>
        <taxon>Ascomycota</taxon>
        <taxon>Pezizomycotina</taxon>
        <taxon>Eurotiomycetes</taxon>
        <taxon>Eurotiomycetidae</taxon>
        <taxon>Eurotiales</taxon>
        <taxon>Aspergillaceae</taxon>
        <taxon>Aspergillus</taxon>
        <taxon>Aspergillus subgen. Circumdati</taxon>
    </lineage>
</organism>
<dbReference type="InterPro" id="IPR001452">
    <property type="entry name" value="SH3_domain"/>
</dbReference>
<dbReference type="Gene3D" id="2.30.30.40">
    <property type="entry name" value="SH3 Domains"/>
    <property type="match status" value="1"/>
</dbReference>
<dbReference type="OrthoDB" id="5340910at2759"/>
<dbReference type="InterPro" id="IPR036028">
    <property type="entry name" value="SH3-like_dom_sf"/>
</dbReference>
<dbReference type="PANTHER" id="PTHR16861">
    <property type="entry name" value="GLYCOPROTEIN 38"/>
    <property type="match status" value="1"/>
</dbReference>
<feature type="region of interest" description="Disordered" evidence="3">
    <location>
        <begin position="287"/>
        <end position="369"/>
    </location>
</feature>
<feature type="region of interest" description="Disordered" evidence="3">
    <location>
        <begin position="504"/>
        <end position="656"/>
    </location>
</feature>
<feature type="region of interest" description="Disordered" evidence="3">
    <location>
        <begin position="36"/>
        <end position="182"/>
    </location>
</feature>
<proteinExistence type="predicted"/>
<feature type="compositionally biased region" description="Polar residues" evidence="3">
    <location>
        <begin position="301"/>
        <end position="329"/>
    </location>
</feature>
<dbReference type="Proteomes" id="UP000249402">
    <property type="component" value="Unassembled WGS sequence"/>
</dbReference>
<feature type="domain" description="SH3" evidence="5">
    <location>
        <begin position="454"/>
        <end position="515"/>
    </location>
</feature>
<evidence type="ECO:0000256" key="3">
    <source>
        <dbReference type="SAM" id="MobiDB-lite"/>
    </source>
</evidence>
<sequence>MVHAHAHRDRVARLKGRSPDDSQGVTVVYVTMAPDFDGPIGGYVTGSKTSSDSSKNTVGVGVGAPVKQTRSSSTEEAKTTEASTTHTKAETHTTATTSTETEPTTTRQPTTTEQTTEATKATQVSSTEEEIASSTRTTFQTSTSSSTSSTFSSTSDLSSTTSQSNAGLENAAITGPSSSKASTSASATAVAGSGGLSGGAKAGIAIGVLLGVGLIAGLIFFWMRKKKQGEELANNEADDEKYWGSDVLAPPSPPPKPEPVTSPNPPQLNVRPVTQFAPFASEFGDGFTSLSTVGEEPAIASSETGTRSLTGNSSPIHTPQSSSASSNPFNDPVDPFNSPSEAPSPSRSVAQSSSVSEESTVSGSAPEVTTATGIVATGVVAGATAAAVAGSSASDKGLPTRPESFTSHASSESDPFSHGPVSPVSPVNANTVPVPTAPTVAAAPLAAPMGPGPAPSNVHRVHMDFVPSMADEMELRAGDLVRLLHEYDDGWALCIRMDRSQQGVVPRSCLSSRPLKLRPGPPPGAAPGPRGPSRMGPNGPMPAGPMTQTPRFYPQDARPQSPACPMSPARPMSPANSGYPAPPQAQPYQRPMSPAQLSQASRSFSPGPGPMIPRSLSPGPYGHPGLQGPHMPASQRMRSNSTGAVNARMAGPVGPSPLGAPMRAMAMHPAAIPAPVSATIETVPSDNVHE</sequence>
<dbReference type="STRING" id="1448316.A0A395GT19"/>
<feature type="compositionally biased region" description="Low complexity" evidence="3">
    <location>
        <begin position="419"/>
        <end position="430"/>
    </location>
</feature>
<protein>
    <recommendedName>
        <fullName evidence="5">SH3 domain-containing protein</fullName>
    </recommendedName>
</protein>
<evidence type="ECO:0000256" key="1">
    <source>
        <dbReference type="ARBA" id="ARBA00022443"/>
    </source>
</evidence>
<feature type="compositionally biased region" description="Pro residues" evidence="3">
    <location>
        <begin position="519"/>
        <end position="530"/>
    </location>
</feature>
<dbReference type="SMART" id="SM00326">
    <property type="entry name" value="SH3"/>
    <property type="match status" value="1"/>
</dbReference>
<evidence type="ECO:0000256" key="2">
    <source>
        <dbReference type="PROSITE-ProRule" id="PRU00192"/>
    </source>
</evidence>
<keyword evidence="4" id="KW-1133">Transmembrane helix</keyword>
<dbReference type="CDD" id="cd12087">
    <property type="entry name" value="TM_EGFR-like"/>
    <property type="match status" value="1"/>
</dbReference>
<feature type="compositionally biased region" description="Low complexity" evidence="3">
    <location>
        <begin position="80"/>
        <end position="122"/>
    </location>
</feature>
<keyword evidence="4" id="KW-0472">Membrane</keyword>
<keyword evidence="7" id="KW-1185">Reference proteome</keyword>
<feature type="compositionally biased region" description="Low complexity" evidence="3">
    <location>
        <begin position="133"/>
        <end position="164"/>
    </location>
</feature>
<evidence type="ECO:0000259" key="5">
    <source>
        <dbReference type="PROSITE" id="PS50002"/>
    </source>
</evidence>
<evidence type="ECO:0000313" key="7">
    <source>
        <dbReference type="Proteomes" id="UP000249402"/>
    </source>
</evidence>
<dbReference type="GeneID" id="37218668"/>
<evidence type="ECO:0000313" key="6">
    <source>
        <dbReference type="EMBL" id="RAK98566.1"/>
    </source>
</evidence>
<feature type="compositionally biased region" description="Polar residues" evidence="3">
    <location>
        <begin position="403"/>
        <end position="414"/>
    </location>
</feature>
<keyword evidence="1 2" id="KW-0728">SH3 domain</keyword>
<accession>A0A395GT19</accession>
<dbReference type="EMBL" id="KZ824452">
    <property type="protein sequence ID" value="RAK98566.1"/>
    <property type="molecule type" value="Genomic_DNA"/>
</dbReference>
<gene>
    <name evidence="6" type="ORF">BO80DRAFT_152762</name>
</gene>
<dbReference type="Pfam" id="PF14604">
    <property type="entry name" value="SH3_9"/>
    <property type="match status" value="1"/>
</dbReference>
<feature type="transmembrane region" description="Helical" evidence="4">
    <location>
        <begin position="202"/>
        <end position="222"/>
    </location>
</feature>
<feature type="compositionally biased region" description="Polar residues" evidence="3">
    <location>
        <begin position="595"/>
        <end position="604"/>
    </location>
</feature>
<dbReference type="SUPFAM" id="SSF50044">
    <property type="entry name" value="SH3-domain"/>
    <property type="match status" value="1"/>
</dbReference>